<gene>
    <name evidence="11" type="ORF">ABM479_34565</name>
</gene>
<comment type="domain">
    <text evidence="10">Consists of 16-stranded beta-barrel sheets, with large surface-exposed loops, that form a transmembrane pore at the center of each barrel. The pore is partially ocluded by a peptide loop that folds into the pore lumen.</text>
</comment>
<keyword evidence="4 10" id="KW-0812">Transmembrane</keyword>
<evidence type="ECO:0000256" key="1">
    <source>
        <dbReference type="ARBA" id="ARBA00009521"/>
    </source>
</evidence>
<feature type="signal peptide" evidence="10">
    <location>
        <begin position="1"/>
        <end position="20"/>
    </location>
</feature>
<dbReference type="GO" id="GO:0006811">
    <property type="term" value="P:monoatomic ion transport"/>
    <property type="evidence" value="ECO:0007669"/>
    <property type="project" value="UniProtKB-KW"/>
</dbReference>
<keyword evidence="9 10" id="KW-0998">Cell outer membrane</keyword>
<evidence type="ECO:0000256" key="10">
    <source>
        <dbReference type="RuleBase" id="RU364005"/>
    </source>
</evidence>
<keyword evidence="3 10" id="KW-1134">Transmembrane beta strand</keyword>
<dbReference type="RefSeq" id="WP_349963259.1">
    <property type="nucleotide sequence ID" value="NZ_CP157964.1"/>
</dbReference>
<evidence type="ECO:0000256" key="3">
    <source>
        <dbReference type="ARBA" id="ARBA00022452"/>
    </source>
</evidence>
<organism evidence="11">
    <name type="scientific">Rhizobium sp. ZPR3</name>
    <dbReference type="NCBI Taxonomy" id="3158967"/>
    <lineage>
        <taxon>Bacteria</taxon>
        <taxon>Pseudomonadati</taxon>
        <taxon>Pseudomonadota</taxon>
        <taxon>Alphaproteobacteria</taxon>
        <taxon>Hyphomicrobiales</taxon>
        <taxon>Rhizobiaceae</taxon>
        <taxon>Rhizobium/Agrobacterium group</taxon>
        <taxon>Rhizobium</taxon>
    </lineage>
</organism>
<evidence type="ECO:0000256" key="2">
    <source>
        <dbReference type="ARBA" id="ARBA00022448"/>
    </source>
</evidence>
<dbReference type="Pfam" id="PF02530">
    <property type="entry name" value="Porin_2"/>
    <property type="match status" value="1"/>
</dbReference>
<dbReference type="AlphaFoldDB" id="A0AAU7S6B3"/>
<keyword evidence="2 10" id="KW-0813">Transport</keyword>
<sequence>MKATFIGIAVTLAAVSIAHASDKVVSPDSNAIGYLPVCDVYGAGFFYIPGTQTCMQLSGYAWFEIGATNDKNNGRFDPVTGRYAGDTGDYNFFPKGRTTFSSARVNLDVRSDTELGVLRSYARIQAESGSQYDGSVRLEQGYIELGGFRAGRVESAWAETTNGVSSMGSHSWNGMWRGYQFRQLMQYNYKNDGLFGTLSLEAPSQGGGGYMPDVVGLIGYEKDWGAVWMRSGYIAEYGDDLHGVGVSLGSQINVGSNGSSLRLIGFYADGDHLYGTGGPTWVAGGWGNAEWSLLGSYYQQITKTVGASVAVQYFEDFYQPNSTSKTNVDGWSAEVAAAWMPINNFEIRSEIQYDVVDGMDGVVSGYFRITRAF</sequence>
<evidence type="ECO:0000256" key="8">
    <source>
        <dbReference type="ARBA" id="ARBA00023136"/>
    </source>
</evidence>
<evidence type="ECO:0000256" key="5">
    <source>
        <dbReference type="ARBA" id="ARBA00022729"/>
    </source>
</evidence>
<dbReference type="GO" id="GO:0009279">
    <property type="term" value="C:cell outer membrane"/>
    <property type="evidence" value="ECO:0007669"/>
    <property type="project" value="UniProtKB-SubCell"/>
</dbReference>
<evidence type="ECO:0000256" key="6">
    <source>
        <dbReference type="ARBA" id="ARBA00023065"/>
    </source>
</evidence>
<comment type="similarity">
    <text evidence="1 10">Belongs to the alphaproteobacteria porin family.</text>
</comment>
<feature type="chain" id="PRO_5043088752" description="Porin" evidence="10">
    <location>
        <begin position="21"/>
        <end position="373"/>
    </location>
</feature>
<dbReference type="InterPro" id="IPR003684">
    <property type="entry name" value="Porin_alphabac"/>
</dbReference>
<keyword evidence="5 10" id="KW-0732">Signal</keyword>
<name>A0AAU7S6B3_9HYPH</name>
<evidence type="ECO:0000256" key="9">
    <source>
        <dbReference type="ARBA" id="ARBA00023237"/>
    </source>
</evidence>
<evidence type="ECO:0000313" key="11">
    <source>
        <dbReference type="EMBL" id="XBT98001.1"/>
    </source>
</evidence>
<evidence type="ECO:0000256" key="7">
    <source>
        <dbReference type="ARBA" id="ARBA00023114"/>
    </source>
</evidence>
<comment type="function">
    <text evidence="10">Forms passive diffusion pores that allow small molecular weight hydrophilic materials across the outer membrane.</text>
</comment>
<accession>A0AAU7S6B3</accession>
<proteinExistence type="inferred from homology"/>
<protein>
    <recommendedName>
        <fullName evidence="10">Porin</fullName>
    </recommendedName>
</protein>
<evidence type="ECO:0000256" key="4">
    <source>
        <dbReference type="ARBA" id="ARBA00022692"/>
    </source>
</evidence>
<keyword evidence="11" id="KW-0614">Plasmid</keyword>
<dbReference type="EMBL" id="CP157964">
    <property type="protein sequence ID" value="XBT98001.1"/>
    <property type="molecule type" value="Genomic_DNA"/>
</dbReference>
<reference evidence="11" key="1">
    <citation type="submission" date="2024-06" db="EMBL/GenBank/DDBJ databases">
        <authorList>
            <person name="Li T."/>
            <person name="Gao R."/>
        </authorList>
    </citation>
    <scope>NUCLEOTIDE SEQUENCE</scope>
    <source>
        <strain evidence="11">ZPR3</strain>
        <plasmid evidence="11">unnamed4</plasmid>
    </source>
</reference>
<keyword evidence="7 10" id="KW-0626">Porin</keyword>
<geneLocation type="plasmid" evidence="11">
    <name>unnamed4</name>
</geneLocation>
<keyword evidence="6 10" id="KW-0406">Ion transport</keyword>
<dbReference type="GO" id="GO:0015288">
    <property type="term" value="F:porin activity"/>
    <property type="evidence" value="ECO:0007669"/>
    <property type="project" value="UniProtKB-KW"/>
</dbReference>
<comment type="subcellular location">
    <subcellularLocation>
        <location evidence="10">Cell outer membrane</location>
        <topology evidence="10">Multi-pass membrane protein</topology>
    </subcellularLocation>
</comment>
<keyword evidence="8 10" id="KW-0472">Membrane</keyword>
<dbReference type="GO" id="GO:0046930">
    <property type="term" value="C:pore complex"/>
    <property type="evidence" value="ECO:0007669"/>
    <property type="project" value="UniProtKB-KW"/>
</dbReference>